<proteinExistence type="predicted"/>
<dbReference type="Pfam" id="PF03357">
    <property type="entry name" value="Snf7"/>
    <property type="match status" value="1"/>
</dbReference>
<dbReference type="GO" id="GO:0007034">
    <property type="term" value="P:vacuolar transport"/>
    <property type="evidence" value="ECO:0007669"/>
    <property type="project" value="InterPro"/>
</dbReference>
<dbReference type="InterPro" id="IPR005024">
    <property type="entry name" value="Snf7_fam"/>
</dbReference>
<evidence type="ECO:0000313" key="2">
    <source>
        <dbReference type="EMBL" id="CAE0054633.1"/>
    </source>
</evidence>
<dbReference type="EMBL" id="HBHW01029260">
    <property type="protein sequence ID" value="CAE0054640.1"/>
    <property type="molecule type" value="Transcribed_RNA"/>
</dbReference>
<evidence type="ECO:0000313" key="5">
    <source>
        <dbReference type="EMBL" id="CAE0054637.1"/>
    </source>
</evidence>
<dbReference type="PANTHER" id="PTHR10476">
    <property type="entry name" value="CHARGED MULTIVESICULAR BODY PROTEIN"/>
    <property type="match status" value="1"/>
</dbReference>
<name>A0A7S3EIE2_9RHOD</name>
<organism evidence="5">
    <name type="scientific">Rhodosorus marinus</name>
    <dbReference type="NCBI Taxonomy" id="101924"/>
    <lineage>
        <taxon>Eukaryota</taxon>
        <taxon>Rhodophyta</taxon>
        <taxon>Stylonematophyceae</taxon>
        <taxon>Stylonematales</taxon>
        <taxon>Stylonemataceae</taxon>
        <taxon>Rhodosorus</taxon>
    </lineage>
</organism>
<gene>
    <name evidence="2" type="ORF">RMAR00112_LOCUS22662</name>
    <name evidence="3" type="ORF">RMAR00112_LOCUS22664</name>
    <name evidence="4" type="ORF">RMAR00112_LOCUS22665</name>
    <name evidence="5" type="ORF">RMAR00112_LOCUS22666</name>
    <name evidence="6" type="ORF">RMAR00112_LOCUS22669</name>
    <name evidence="7" type="ORF">RMAR00112_LOCUS22671</name>
</gene>
<evidence type="ECO:0000256" key="1">
    <source>
        <dbReference type="SAM" id="MobiDB-lite"/>
    </source>
</evidence>
<evidence type="ECO:0000313" key="6">
    <source>
        <dbReference type="EMBL" id="CAE0054640.1"/>
    </source>
</evidence>
<protein>
    <submittedName>
        <fullName evidence="5">Uncharacterized protein</fullName>
    </submittedName>
</protein>
<evidence type="ECO:0000313" key="3">
    <source>
        <dbReference type="EMBL" id="CAE0054635.1"/>
    </source>
</evidence>
<dbReference type="EMBL" id="HBHW01029254">
    <property type="protein sequence ID" value="CAE0054635.1"/>
    <property type="molecule type" value="Transcribed_RNA"/>
</dbReference>
<dbReference type="EMBL" id="HBHW01029252">
    <property type="protein sequence ID" value="CAE0054633.1"/>
    <property type="molecule type" value="Transcribed_RNA"/>
</dbReference>
<sequence>MPATSTKDERNKALREGTREVSKAQRDLSKLNNDLRREEEKLKGMIKEKGKKGDVEGSRHFAALLVQNRKKQDQLKKQTAQVGGMTTQMKMMNTQKTMAETMGKVGDVMSKANKQMDAGAAMKTTQNYQREAEKMNMFSEMMDDAFDDVGEDYASESEEIVNQVFDELKIDQQGAMKSAPTTRVSSREVMCVAHQCYSPNTAVLAFNPE</sequence>
<evidence type="ECO:0000313" key="7">
    <source>
        <dbReference type="EMBL" id="CAE0054642.1"/>
    </source>
</evidence>
<dbReference type="EMBL" id="HBHW01029262">
    <property type="protein sequence ID" value="CAE0054642.1"/>
    <property type="molecule type" value="Transcribed_RNA"/>
</dbReference>
<evidence type="ECO:0000313" key="4">
    <source>
        <dbReference type="EMBL" id="CAE0054636.1"/>
    </source>
</evidence>
<dbReference type="Gene3D" id="6.10.140.1230">
    <property type="match status" value="1"/>
</dbReference>
<reference evidence="5" key="1">
    <citation type="submission" date="2021-01" db="EMBL/GenBank/DDBJ databases">
        <authorList>
            <person name="Corre E."/>
            <person name="Pelletier E."/>
            <person name="Niang G."/>
            <person name="Scheremetjew M."/>
            <person name="Finn R."/>
            <person name="Kale V."/>
            <person name="Holt S."/>
            <person name="Cochrane G."/>
            <person name="Meng A."/>
            <person name="Brown T."/>
            <person name="Cohen L."/>
        </authorList>
    </citation>
    <scope>NUCLEOTIDE SEQUENCE</scope>
    <source>
        <strain evidence="5">CCMP 769</strain>
    </source>
</reference>
<accession>A0A7S3EIE2</accession>
<dbReference type="EMBL" id="HBHW01029255">
    <property type="protein sequence ID" value="CAE0054636.1"/>
    <property type="molecule type" value="Transcribed_RNA"/>
</dbReference>
<feature type="region of interest" description="Disordered" evidence="1">
    <location>
        <begin position="1"/>
        <end position="36"/>
    </location>
</feature>
<dbReference type="EMBL" id="HBHW01029256">
    <property type="protein sequence ID" value="CAE0054637.1"/>
    <property type="molecule type" value="Transcribed_RNA"/>
</dbReference>
<dbReference type="AlphaFoldDB" id="A0A7S3EIE2"/>